<proteinExistence type="predicted"/>
<dbReference type="Pfam" id="PF19555">
    <property type="entry name" value="DUF6078"/>
    <property type="match status" value="1"/>
</dbReference>
<organism evidence="1 2">
    <name type="scientific">Parabacteroides goldsteinii DSM 19448 = WAL 12034</name>
    <dbReference type="NCBI Taxonomy" id="927665"/>
    <lineage>
        <taxon>Bacteria</taxon>
        <taxon>Pseudomonadati</taxon>
        <taxon>Bacteroidota</taxon>
        <taxon>Bacteroidia</taxon>
        <taxon>Bacteroidales</taxon>
        <taxon>Tannerellaceae</taxon>
        <taxon>Parabacteroides</taxon>
    </lineage>
</organism>
<dbReference type="Proteomes" id="UP000033047">
    <property type="component" value="Unassembled WGS sequence"/>
</dbReference>
<dbReference type="RefSeq" id="WP_046147792.1">
    <property type="nucleotide sequence ID" value="NZ_KQ033914.1"/>
</dbReference>
<dbReference type="PATRIC" id="fig|927665.4.peg.4968"/>
<protein>
    <submittedName>
        <fullName evidence="1">Uncharacterized protein</fullName>
    </submittedName>
</protein>
<dbReference type="EMBL" id="AQHV01000028">
    <property type="protein sequence ID" value="KKB45559.1"/>
    <property type="molecule type" value="Genomic_DNA"/>
</dbReference>
<evidence type="ECO:0000313" key="1">
    <source>
        <dbReference type="EMBL" id="KKB45559.1"/>
    </source>
</evidence>
<accession>A0A0F5IJ30</accession>
<dbReference type="HOGENOM" id="CLU_115284_0_0_10"/>
<gene>
    <name evidence="1" type="ORF">HMPREF1535_04843</name>
</gene>
<evidence type="ECO:0000313" key="2">
    <source>
        <dbReference type="Proteomes" id="UP000033047"/>
    </source>
</evidence>
<dbReference type="InterPro" id="IPR045724">
    <property type="entry name" value="DUF6078"/>
</dbReference>
<reference evidence="1 2" key="1">
    <citation type="submission" date="2013-04" db="EMBL/GenBank/DDBJ databases">
        <title>The Genome Sequence of Parabacteroides goldsteinii DSM 19448.</title>
        <authorList>
            <consortium name="The Broad Institute Genomics Platform"/>
            <person name="Earl A."/>
            <person name="Ward D."/>
            <person name="Feldgarden M."/>
            <person name="Gevers D."/>
            <person name="Martens E."/>
            <person name="Sakamoto M."/>
            <person name="Benno Y."/>
            <person name="Song Y."/>
            <person name="Liu C."/>
            <person name="Lee J."/>
            <person name="Bolanos M."/>
            <person name="Vaisanen M.L."/>
            <person name="Finegold S.M."/>
            <person name="Walker B."/>
            <person name="Young S."/>
            <person name="Zeng Q."/>
            <person name="Gargeya S."/>
            <person name="Fitzgerald M."/>
            <person name="Haas B."/>
            <person name="Abouelleil A."/>
            <person name="Allen A.W."/>
            <person name="Alvarado L."/>
            <person name="Arachchi H.M."/>
            <person name="Berlin A.M."/>
            <person name="Chapman S.B."/>
            <person name="Gainer-Dewar J."/>
            <person name="Goldberg J."/>
            <person name="Griggs A."/>
            <person name="Gujja S."/>
            <person name="Hansen M."/>
            <person name="Howarth C."/>
            <person name="Imamovic A."/>
            <person name="Ireland A."/>
            <person name="Larimer J."/>
            <person name="McCowan C."/>
            <person name="Murphy C."/>
            <person name="Pearson M."/>
            <person name="Poon T.W."/>
            <person name="Priest M."/>
            <person name="Roberts A."/>
            <person name="Saif S."/>
            <person name="Shea T."/>
            <person name="Sisk P."/>
            <person name="Sykes S."/>
            <person name="Wortman J."/>
            <person name="Nusbaum C."/>
            <person name="Birren B."/>
        </authorList>
    </citation>
    <scope>NUCLEOTIDE SEQUENCE [LARGE SCALE GENOMIC DNA]</scope>
    <source>
        <strain evidence="1 2">DSM 19448</strain>
    </source>
</reference>
<name>A0A0F5IJ30_9BACT</name>
<dbReference type="AlphaFoldDB" id="A0A0F5IJ30"/>
<sequence>MEPESKYESVPYGFAYCLNEQCKHSTKCLRYLVSKQLTPERTVFSIVNPDCTTPQADSCPFFKADQKDRYALGITQLLEDLPHNKAVAIKRAMNTKFSKGTLYRIQKKERLITPEEQNIIRLIFIRQGIHTDPLFDQYVEQYDW</sequence>
<comment type="caution">
    <text evidence="1">The sequence shown here is derived from an EMBL/GenBank/DDBJ whole genome shotgun (WGS) entry which is preliminary data.</text>
</comment>